<organism evidence="11 12">
    <name type="scientific">Mytilus galloprovincialis</name>
    <name type="common">Mediterranean mussel</name>
    <dbReference type="NCBI Taxonomy" id="29158"/>
    <lineage>
        <taxon>Eukaryota</taxon>
        <taxon>Metazoa</taxon>
        <taxon>Spiralia</taxon>
        <taxon>Lophotrochozoa</taxon>
        <taxon>Mollusca</taxon>
        <taxon>Bivalvia</taxon>
        <taxon>Autobranchia</taxon>
        <taxon>Pteriomorphia</taxon>
        <taxon>Mytilida</taxon>
        <taxon>Mytiloidea</taxon>
        <taxon>Mytilidae</taxon>
        <taxon>Mytilinae</taxon>
        <taxon>Mytilus</taxon>
    </lineage>
</organism>
<feature type="transmembrane region" description="Helical" evidence="8">
    <location>
        <begin position="597"/>
        <end position="620"/>
    </location>
</feature>
<keyword evidence="4 8" id="KW-0472">Membrane</keyword>
<dbReference type="Pfam" id="PF01094">
    <property type="entry name" value="ANF_receptor"/>
    <property type="match status" value="1"/>
</dbReference>
<dbReference type="OrthoDB" id="9880600at2759"/>
<accession>A0A8B6FUF6</accession>
<evidence type="ECO:0000313" key="12">
    <source>
        <dbReference type="Proteomes" id="UP000596742"/>
    </source>
</evidence>
<feature type="transmembrane region" description="Helical" evidence="8">
    <location>
        <begin position="559"/>
        <end position="585"/>
    </location>
</feature>
<feature type="region of interest" description="Disordered" evidence="7">
    <location>
        <begin position="498"/>
        <end position="517"/>
    </location>
</feature>
<evidence type="ECO:0000256" key="6">
    <source>
        <dbReference type="ARBA" id="ARBA00023180"/>
    </source>
</evidence>
<dbReference type="PROSITE" id="PS50259">
    <property type="entry name" value="G_PROTEIN_RECEP_F3_4"/>
    <property type="match status" value="1"/>
</dbReference>
<comment type="caution">
    <text evidence="11">The sequence shown here is derived from an EMBL/GenBank/DDBJ whole genome shotgun (WGS) entry which is preliminary data.</text>
</comment>
<feature type="chain" id="PRO_5032524655" evidence="9">
    <location>
        <begin position="19"/>
        <end position="1044"/>
    </location>
</feature>
<dbReference type="AlphaFoldDB" id="A0A8B6FUF6"/>
<evidence type="ECO:0000256" key="8">
    <source>
        <dbReference type="SAM" id="Phobius"/>
    </source>
</evidence>
<feature type="signal peptide" evidence="9">
    <location>
        <begin position="1"/>
        <end position="18"/>
    </location>
</feature>
<dbReference type="InterPro" id="IPR050726">
    <property type="entry name" value="mGluR"/>
</dbReference>
<dbReference type="PANTHER" id="PTHR24060">
    <property type="entry name" value="METABOTROPIC GLUTAMATE RECEPTOR"/>
    <property type="match status" value="1"/>
</dbReference>
<keyword evidence="12" id="KW-1185">Reference proteome</keyword>
<dbReference type="InterPro" id="IPR000337">
    <property type="entry name" value="GPCR_3"/>
</dbReference>
<keyword evidence="9" id="KW-0732">Signal</keyword>
<dbReference type="GO" id="GO:0016020">
    <property type="term" value="C:membrane"/>
    <property type="evidence" value="ECO:0007669"/>
    <property type="project" value="UniProtKB-SubCell"/>
</dbReference>
<keyword evidence="6" id="KW-0325">Glycoprotein</keyword>
<dbReference type="PRINTS" id="PR00248">
    <property type="entry name" value="GPCRMGR"/>
</dbReference>
<feature type="transmembrane region" description="Helical" evidence="8">
    <location>
        <begin position="806"/>
        <end position="828"/>
    </location>
</feature>
<keyword evidence="2 8" id="KW-0812">Transmembrane</keyword>
<dbReference type="Proteomes" id="UP000596742">
    <property type="component" value="Unassembled WGS sequence"/>
</dbReference>
<feature type="domain" description="G-protein coupled receptors family 3 profile" evidence="10">
    <location>
        <begin position="599"/>
        <end position="835"/>
    </location>
</feature>
<comment type="subcellular location">
    <subcellularLocation>
        <location evidence="1">Membrane</location>
        <topology evidence="1">Multi-pass membrane protein</topology>
    </subcellularLocation>
</comment>
<feature type="transmembrane region" description="Helical" evidence="8">
    <location>
        <begin position="632"/>
        <end position="653"/>
    </location>
</feature>
<dbReference type="GO" id="GO:0004930">
    <property type="term" value="F:G protein-coupled receptor activity"/>
    <property type="evidence" value="ECO:0007669"/>
    <property type="project" value="InterPro"/>
</dbReference>
<feature type="compositionally biased region" description="Low complexity" evidence="7">
    <location>
        <begin position="502"/>
        <end position="517"/>
    </location>
</feature>
<dbReference type="CDD" id="cd13953">
    <property type="entry name" value="7tm_classC_mGluR-like"/>
    <property type="match status" value="1"/>
</dbReference>
<feature type="transmembrane region" description="Helical" evidence="8">
    <location>
        <begin position="773"/>
        <end position="794"/>
    </location>
</feature>
<dbReference type="InterPro" id="IPR028082">
    <property type="entry name" value="Peripla_BP_I"/>
</dbReference>
<feature type="region of interest" description="Disordered" evidence="7">
    <location>
        <begin position="921"/>
        <end position="954"/>
    </location>
</feature>
<evidence type="ECO:0000256" key="2">
    <source>
        <dbReference type="ARBA" id="ARBA00022692"/>
    </source>
</evidence>
<dbReference type="SUPFAM" id="SSF53822">
    <property type="entry name" value="Periplasmic binding protein-like I"/>
    <property type="match status" value="1"/>
</dbReference>
<evidence type="ECO:0000256" key="7">
    <source>
        <dbReference type="SAM" id="MobiDB-lite"/>
    </source>
</evidence>
<feature type="transmembrane region" description="Helical" evidence="8">
    <location>
        <begin position="674"/>
        <end position="697"/>
    </location>
</feature>
<feature type="transmembrane region" description="Helical" evidence="8">
    <location>
        <begin position="743"/>
        <end position="761"/>
    </location>
</feature>
<dbReference type="Gene3D" id="3.40.50.2300">
    <property type="match status" value="2"/>
</dbReference>
<dbReference type="InterPro" id="IPR017978">
    <property type="entry name" value="GPCR_3_C"/>
</dbReference>
<dbReference type="Pfam" id="PF00003">
    <property type="entry name" value="7tm_3"/>
    <property type="match status" value="1"/>
</dbReference>
<protein>
    <submittedName>
        <fullName evidence="11">Metabotropic glutamate receptor 2/3</fullName>
    </submittedName>
</protein>
<keyword evidence="5 11" id="KW-0675">Receptor</keyword>
<evidence type="ECO:0000256" key="9">
    <source>
        <dbReference type="SAM" id="SignalP"/>
    </source>
</evidence>
<name>A0A8B6FUF6_MYTGA</name>
<evidence type="ECO:0000256" key="4">
    <source>
        <dbReference type="ARBA" id="ARBA00023136"/>
    </source>
</evidence>
<reference evidence="11" key="1">
    <citation type="submission" date="2018-11" db="EMBL/GenBank/DDBJ databases">
        <authorList>
            <person name="Alioto T."/>
            <person name="Alioto T."/>
        </authorList>
    </citation>
    <scope>NUCLEOTIDE SEQUENCE</scope>
</reference>
<dbReference type="InterPro" id="IPR001828">
    <property type="entry name" value="ANF_lig-bd_rcpt"/>
</dbReference>
<sequence length="1044" mass="116450">MALLKGLLILCILNAVLGQEDCPATTTPCFYENIGFYPSDNNQANEHYYIGGLFGVHEMPNDAYSCSRSAIRDRGIINLQAFLWGVQNIGSTISVGGVALDSCSSSDQNIENILSFETCKVTLGETNPVSPRNLLAYVGPDRSTQVPAVSSLLYEMNKTHISHAATSPRLRDGDKDSFFLRTVPTDVKDVLMMKELLGKLNAKYVIAIYQDDEYGMGLFESFNSTMSQAGVCIVYKVKMTSTNMAEIAAQLRTRIATRYVAMLMTSDNVKMLFDYLRSTSVPFPIGQFSFIGTSSWGTLTYVTSGGGISGYTVQISAPTSIENEVNQFYSYLESLKPSQNMRNPWYDKWWRSKVDCPTGILADCEATKSLVGKSYRDVYTPFTLMAIKAIKKGIEAVSQSECVGSAQVLCSNLLNQHNRGQLIRNAIILATDNNGRRYFQDNGELADNLVNFKIYKIDSTGSYNVFANYDGNNFILSGVAPAIDSQCPNSPCLECGEMPSSTQPTTKPPTTTTVTTTTDITEGGKYTQVLMLSTQEFTGVYADQRRDMYELRFELGQKWIIALGVLAGVGLLAVLVFEVYILYKLMGTKTGRQWRTLWLGQLLLFGIFLSYLTLFAYLPIPTDATCGITRFGVGLSYSIMFAVLLVKLMVILTSKSSEQSILADDIASPNYLKGIYQFLMFVFVVGVQVVIDAQWLILVPPRAVKVITNNGDEAWVCNHFTWEAKTGWRDMKNFVRTGFENHLISLVYIMFLILMNTVVAMRAHGIITNHRESIFIGIASGFCIPIWIAWGLVAGLNREHDVSHEFTDACMAFGLFITATLVLFSMFLPKVRQLVNMGVEGIYLEDDRESYYAQSVIMAPPSYKSRPSSVIYVNHTDPVVLSNGDPNHLKHPGSMYSGHSAPVYTKRPDAMYATASKSLKLTNDLSGKHPQQQERKRPQSEAGYMYRKTRSESGGTVRSLRTMALVKSKFKSKFRVNSEVNSGITASKDNVTPPHIYEYIHCPDVIGLFLSNSGYSIKKKGRHNHRRCDEYRYIFWISLSVSRK</sequence>
<keyword evidence="3 8" id="KW-1133">Transmembrane helix</keyword>
<dbReference type="EMBL" id="UYJE01007399">
    <property type="protein sequence ID" value="VDI54483.1"/>
    <property type="molecule type" value="Genomic_DNA"/>
</dbReference>
<proteinExistence type="predicted"/>
<evidence type="ECO:0000259" key="10">
    <source>
        <dbReference type="PROSITE" id="PS50259"/>
    </source>
</evidence>
<evidence type="ECO:0000256" key="5">
    <source>
        <dbReference type="ARBA" id="ARBA00023170"/>
    </source>
</evidence>
<evidence type="ECO:0000256" key="3">
    <source>
        <dbReference type="ARBA" id="ARBA00022989"/>
    </source>
</evidence>
<gene>
    <name evidence="11" type="ORF">MGAL_10B023815</name>
</gene>
<evidence type="ECO:0000256" key="1">
    <source>
        <dbReference type="ARBA" id="ARBA00004141"/>
    </source>
</evidence>
<evidence type="ECO:0000313" key="11">
    <source>
        <dbReference type="EMBL" id="VDI54483.1"/>
    </source>
</evidence>